<dbReference type="InterPro" id="IPR019283">
    <property type="entry name" value="DUF2330"/>
</dbReference>
<proteinExistence type="predicted"/>
<keyword evidence="2" id="KW-0732">Signal</keyword>
<evidence type="ECO:0000256" key="1">
    <source>
        <dbReference type="SAM" id="Phobius"/>
    </source>
</evidence>
<keyword evidence="1" id="KW-0812">Transmembrane</keyword>
<evidence type="ECO:0000256" key="2">
    <source>
        <dbReference type="SAM" id="SignalP"/>
    </source>
</evidence>
<keyword evidence="1" id="KW-1133">Transmembrane helix</keyword>
<comment type="caution">
    <text evidence="3">The sequence shown here is derived from an EMBL/GenBank/DDBJ whole genome shotgun (WGS) entry which is preliminary data.</text>
</comment>
<reference evidence="3" key="1">
    <citation type="submission" date="2023-07" db="EMBL/GenBank/DDBJ databases">
        <title>Degradation of tert-butanol by M. austroafricanum TBA100.</title>
        <authorList>
            <person name="Helbich S."/>
            <person name="Vainshtein Y."/>
        </authorList>
    </citation>
    <scope>NUCLEOTIDE SEQUENCE</scope>
    <source>
        <strain evidence="3">TBA100</strain>
    </source>
</reference>
<name>A0ABT8H9R6_MYCAO</name>
<keyword evidence="4" id="KW-1185">Reference proteome</keyword>
<evidence type="ECO:0000313" key="3">
    <source>
        <dbReference type="EMBL" id="MDN4517510.1"/>
    </source>
</evidence>
<dbReference type="EMBL" id="JAUHTC010000030">
    <property type="protein sequence ID" value="MDN4517510.1"/>
    <property type="molecule type" value="Genomic_DNA"/>
</dbReference>
<gene>
    <name evidence="3" type="ORF">QYF68_06675</name>
</gene>
<feature type="chain" id="PRO_5046155912" evidence="2">
    <location>
        <begin position="23"/>
        <end position="354"/>
    </location>
</feature>
<evidence type="ECO:0000313" key="4">
    <source>
        <dbReference type="Proteomes" id="UP001172687"/>
    </source>
</evidence>
<keyword evidence="1" id="KW-0472">Membrane</keyword>
<organism evidence="3 4">
    <name type="scientific">Mycolicibacterium austroafricanum</name>
    <name type="common">Mycobacterium austroafricanum</name>
    <dbReference type="NCBI Taxonomy" id="39687"/>
    <lineage>
        <taxon>Bacteria</taxon>
        <taxon>Bacillati</taxon>
        <taxon>Actinomycetota</taxon>
        <taxon>Actinomycetes</taxon>
        <taxon>Mycobacteriales</taxon>
        <taxon>Mycobacteriaceae</taxon>
        <taxon>Mycolicibacterium</taxon>
    </lineage>
</organism>
<dbReference type="Pfam" id="PF10092">
    <property type="entry name" value="DUF2330"/>
    <property type="match status" value="1"/>
</dbReference>
<dbReference type="PROSITE" id="PS51257">
    <property type="entry name" value="PROKAR_LIPOPROTEIN"/>
    <property type="match status" value="1"/>
</dbReference>
<feature type="transmembrane region" description="Helical" evidence="1">
    <location>
        <begin position="320"/>
        <end position="341"/>
    </location>
</feature>
<sequence>MARVRWWSLIAVWCLLATSLSAPTVATACACGGLLSADPSMRIADELALLTADGDTETIVMRLNLSTSADNAALVMPTPAPATVSAAPADLFDDLAELSAPRIETVRRWTIGWDGAMASEGATARAPGAGPGDPTVLQQVQLGPLEATTLSGGDLDGIRKWLDDNGYQLRDEISAGLDPYLREGWSVVAMRLTTDAASLAGPLAPVMLRFASEELVYPMRISAQAATGQTVTIYTLGEHRMRRDDADASVHIVRQDYAGSIAGRTDNAALTGLAGAGSYLTKMTTTIVDPASITSDFEFVKAPDDDPYQAVVYRYERIDLTIPVLIGAAVLVLTVAVLLGARLTRGMRRRPTVK</sequence>
<dbReference type="Proteomes" id="UP001172687">
    <property type="component" value="Unassembled WGS sequence"/>
</dbReference>
<feature type="signal peptide" evidence="2">
    <location>
        <begin position="1"/>
        <end position="22"/>
    </location>
</feature>
<accession>A0ABT8H9R6</accession>
<protein>
    <submittedName>
        <fullName evidence="3">DUF2330 domain-containing protein</fullName>
    </submittedName>
</protein>
<dbReference type="RefSeq" id="WP_208675044.1">
    <property type="nucleotide sequence ID" value="NZ_CP070380.1"/>
</dbReference>